<keyword evidence="3" id="KW-1185">Reference proteome</keyword>
<evidence type="ECO:0000313" key="2">
    <source>
        <dbReference type="EMBL" id="APC39644.1"/>
    </source>
</evidence>
<dbReference type="OrthoDB" id="197272at2"/>
<name>A0A1J0GE60_9CLOT</name>
<sequence>MKATKIKMKSGCGTSNNLLEIDSIYLMECEQDGFYKKDKVYDYLVKSNKGIQVDIHPYPNLIPMTSPSPNYEKYVKSSPNSTSIDNLLSLPRE</sequence>
<feature type="region of interest" description="Disordered" evidence="1">
    <location>
        <begin position="73"/>
        <end position="93"/>
    </location>
</feature>
<dbReference type="Proteomes" id="UP000182569">
    <property type="component" value="Chromosome"/>
</dbReference>
<evidence type="ECO:0000256" key="1">
    <source>
        <dbReference type="SAM" id="MobiDB-lite"/>
    </source>
</evidence>
<protein>
    <recommendedName>
        <fullName evidence="4">DUF3892 domain-containing protein</fullName>
    </recommendedName>
</protein>
<gene>
    <name evidence="2" type="ORF">A7L45_05965</name>
</gene>
<evidence type="ECO:0000313" key="3">
    <source>
        <dbReference type="Proteomes" id="UP000182569"/>
    </source>
</evidence>
<dbReference type="EMBL" id="CP015756">
    <property type="protein sequence ID" value="APC39644.1"/>
    <property type="molecule type" value="Genomic_DNA"/>
</dbReference>
<organism evidence="2 3">
    <name type="scientific">Clostridium estertheticum subsp. estertheticum</name>
    <dbReference type="NCBI Taxonomy" id="1552"/>
    <lineage>
        <taxon>Bacteria</taxon>
        <taxon>Bacillati</taxon>
        <taxon>Bacillota</taxon>
        <taxon>Clostridia</taxon>
        <taxon>Eubacteriales</taxon>
        <taxon>Clostridiaceae</taxon>
        <taxon>Clostridium</taxon>
    </lineage>
</organism>
<dbReference type="KEGG" id="ceu:A7L45_05965"/>
<proteinExistence type="predicted"/>
<evidence type="ECO:0008006" key="4">
    <source>
        <dbReference type="Google" id="ProtNLM"/>
    </source>
</evidence>
<accession>A0A1J0GE60</accession>
<reference evidence="3" key="1">
    <citation type="journal article" date="2016" name="Front. Microbiol.">
        <title>Complete Genome Sequence of Clostridium estertheticum DSM 8809, a Microbe Identified in Spoiled Vacuum Packed Beef.</title>
        <authorList>
            <person name="Yu Z."/>
            <person name="Gunn L."/>
            <person name="Brennan E."/>
            <person name="Reid R."/>
            <person name="Wall P.G."/>
            <person name="Gaora O.P."/>
            <person name="Hurley D."/>
            <person name="Bolton D."/>
            <person name="Fanning S."/>
        </authorList>
    </citation>
    <scope>NUCLEOTIDE SEQUENCE [LARGE SCALE GENOMIC DNA]</scope>
    <source>
        <strain evidence="3">DSM 8809</strain>
    </source>
</reference>
<feature type="compositionally biased region" description="Polar residues" evidence="1">
    <location>
        <begin position="77"/>
        <end position="86"/>
    </location>
</feature>
<dbReference type="AlphaFoldDB" id="A0A1J0GE60"/>
<dbReference type="RefSeq" id="WP_071611937.1">
    <property type="nucleotide sequence ID" value="NZ_CP015756.1"/>
</dbReference>